<name>A0AAU7LTZ4_9BURK</name>
<proteinExistence type="predicted"/>
<protein>
    <submittedName>
        <fullName evidence="3">Uncharacterized protein</fullName>
    </submittedName>
</protein>
<reference evidence="3" key="1">
    <citation type="submission" date="2024-05" db="EMBL/GenBank/DDBJ databases">
        <authorList>
            <person name="Bunk B."/>
            <person name="Swiderski J."/>
            <person name="Sproer C."/>
            <person name="Thiel V."/>
        </authorList>
    </citation>
    <scope>NUCLEOTIDE SEQUENCE</scope>
    <source>
        <strain evidence="3">DSM 17735</strain>
    </source>
</reference>
<organism evidence="3">
    <name type="scientific">Polaromonas hydrogenivorans</name>
    <dbReference type="NCBI Taxonomy" id="335476"/>
    <lineage>
        <taxon>Bacteria</taxon>
        <taxon>Pseudomonadati</taxon>
        <taxon>Pseudomonadota</taxon>
        <taxon>Betaproteobacteria</taxon>
        <taxon>Burkholderiales</taxon>
        <taxon>Comamonadaceae</taxon>
        <taxon>Polaromonas</taxon>
    </lineage>
</organism>
<feature type="transmembrane region" description="Helical" evidence="2">
    <location>
        <begin position="39"/>
        <end position="64"/>
    </location>
</feature>
<evidence type="ECO:0000256" key="2">
    <source>
        <dbReference type="SAM" id="Phobius"/>
    </source>
</evidence>
<accession>A0AAU7LTZ4</accession>
<feature type="region of interest" description="Disordered" evidence="1">
    <location>
        <begin position="1"/>
        <end position="23"/>
    </location>
</feature>
<dbReference type="RefSeq" id="WP_349280377.1">
    <property type="nucleotide sequence ID" value="NZ_CBCSCU010000012.1"/>
</dbReference>
<gene>
    <name evidence="3" type="ORF">ABLV49_04445</name>
</gene>
<sequence>MAQTISTYSINTSHSLQGQPQTEYETNANEYGDLPTAEFLFVILVSGVSLAVFLGSLIGALVFFKII</sequence>
<evidence type="ECO:0000256" key="1">
    <source>
        <dbReference type="SAM" id="MobiDB-lite"/>
    </source>
</evidence>
<keyword evidence="2" id="KW-0812">Transmembrane</keyword>
<keyword evidence="2" id="KW-0472">Membrane</keyword>
<evidence type="ECO:0000313" key="3">
    <source>
        <dbReference type="EMBL" id="XBP71061.1"/>
    </source>
</evidence>
<keyword evidence="2" id="KW-1133">Transmembrane helix</keyword>
<dbReference type="EMBL" id="CP157675">
    <property type="protein sequence ID" value="XBP71061.1"/>
    <property type="molecule type" value="Genomic_DNA"/>
</dbReference>
<dbReference type="AlphaFoldDB" id="A0AAU7LTZ4"/>